<evidence type="ECO:0000256" key="2">
    <source>
        <dbReference type="ARBA" id="ARBA00022737"/>
    </source>
</evidence>
<dbReference type="Proteomes" id="UP001186944">
    <property type="component" value="Unassembled WGS sequence"/>
</dbReference>
<accession>A0AA88XQ58</accession>
<keyword evidence="1" id="KW-0732">Signal</keyword>
<gene>
    <name evidence="6" type="ORF">FSP39_021517</name>
</gene>
<sequence length="189" mass="20341">MNIPIFSEFEKTLNNFTECPEPSAPQYGTVLSGNSSIGSSREIECTTGYAKLGAESGIICQHDQTWTTWTGTCSTCSNPSAISSAYIGSGTVTMGSQRTYYCNTGYQSNGYSATITCQSDATWTSTSFGCNLKATFDFEGFDTYSMEDYGAAYSWTRQSLIFQATKGGSSSSDWGSDIAVDLIQLKTSC</sequence>
<dbReference type="PROSITE" id="PS50923">
    <property type="entry name" value="SUSHI"/>
    <property type="match status" value="1"/>
</dbReference>
<evidence type="ECO:0000256" key="4">
    <source>
        <dbReference type="PROSITE-ProRule" id="PRU00302"/>
    </source>
</evidence>
<keyword evidence="3" id="KW-1015">Disulfide bond</keyword>
<organism evidence="6 7">
    <name type="scientific">Pinctada imbricata</name>
    <name type="common">Atlantic pearl-oyster</name>
    <name type="synonym">Pinctada martensii</name>
    <dbReference type="NCBI Taxonomy" id="66713"/>
    <lineage>
        <taxon>Eukaryota</taxon>
        <taxon>Metazoa</taxon>
        <taxon>Spiralia</taxon>
        <taxon>Lophotrochozoa</taxon>
        <taxon>Mollusca</taxon>
        <taxon>Bivalvia</taxon>
        <taxon>Autobranchia</taxon>
        <taxon>Pteriomorphia</taxon>
        <taxon>Pterioida</taxon>
        <taxon>Pterioidea</taxon>
        <taxon>Pteriidae</taxon>
        <taxon>Pinctada</taxon>
    </lineage>
</organism>
<dbReference type="InterPro" id="IPR035976">
    <property type="entry name" value="Sushi/SCR/CCP_sf"/>
</dbReference>
<evidence type="ECO:0000259" key="5">
    <source>
        <dbReference type="PROSITE" id="PS50923"/>
    </source>
</evidence>
<name>A0AA88XQ58_PINIB</name>
<dbReference type="Gene3D" id="2.10.70.10">
    <property type="entry name" value="Complement Module, domain 1"/>
    <property type="match status" value="2"/>
</dbReference>
<dbReference type="EMBL" id="VSWD01000012">
    <property type="protein sequence ID" value="KAK3086658.1"/>
    <property type="molecule type" value="Genomic_DNA"/>
</dbReference>
<proteinExistence type="predicted"/>
<dbReference type="SMART" id="SM00032">
    <property type="entry name" value="CCP"/>
    <property type="match status" value="2"/>
</dbReference>
<evidence type="ECO:0000256" key="1">
    <source>
        <dbReference type="ARBA" id="ARBA00022729"/>
    </source>
</evidence>
<protein>
    <recommendedName>
        <fullName evidence="5">Sushi domain-containing protein</fullName>
    </recommendedName>
</protein>
<comment type="caution">
    <text evidence="6">The sequence shown here is derived from an EMBL/GenBank/DDBJ whole genome shotgun (WGS) entry which is preliminary data.</text>
</comment>
<comment type="caution">
    <text evidence="4">Lacks conserved residue(s) required for the propagation of feature annotation.</text>
</comment>
<dbReference type="PANTHER" id="PTHR45656:SF4">
    <property type="entry name" value="PROTEIN CBR-CLEC-78"/>
    <property type="match status" value="1"/>
</dbReference>
<dbReference type="Pfam" id="PF00084">
    <property type="entry name" value="Sushi"/>
    <property type="match status" value="2"/>
</dbReference>
<dbReference type="PANTHER" id="PTHR45656">
    <property type="entry name" value="PROTEIN CBR-CLEC-78"/>
    <property type="match status" value="1"/>
</dbReference>
<feature type="domain" description="Sushi" evidence="5">
    <location>
        <begin position="74"/>
        <end position="132"/>
    </location>
</feature>
<keyword evidence="4" id="KW-0768">Sushi</keyword>
<dbReference type="AlphaFoldDB" id="A0AA88XQ58"/>
<reference evidence="6" key="1">
    <citation type="submission" date="2019-08" db="EMBL/GenBank/DDBJ databases">
        <title>The improved chromosome-level genome for the pearl oyster Pinctada fucata martensii using PacBio sequencing and Hi-C.</title>
        <authorList>
            <person name="Zheng Z."/>
        </authorList>
    </citation>
    <scope>NUCLEOTIDE SEQUENCE</scope>
    <source>
        <strain evidence="6">ZZ-2019</strain>
        <tissue evidence="6">Adductor muscle</tissue>
    </source>
</reference>
<evidence type="ECO:0000256" key="3">
    <source>
        <dbReference type="ARBA" id="ARBA00023157"/>
    </source>
</evidence>
<dbReference type="InterPro" id="IPR051277">
    <property type="entry name" value="SEZ6_CSMD_C4BPB_Regulators"/>
</dbReference>
<keyword evidence="7" id="KW-1185">Reference proteome</keyword>
<evidence type="ECO:0000313" key="6">
    <source>
        <dbReference type="EMBL" id="KAK3086658.1"/>
    </source>
</evidence>
<evidence type="ECO:0000313" key="7">
    <source>
        <dbReference type="Proteomes" id="UP001186944"/>
    </source>
</evidence>
<dbReference type="CDD" id="cd00033">
    <property type="entry name" value="CCP"/>
    <property type="match status" value="2"/>
</dbReference>
<keyword evidence="2" id="KW-0677">Repeat</keyword>
<dbReference type="SUPFAM" id="SSF57535">
    <property type="entry name" value="Complement control module/SCR domain"/>
    <property type="match status" value="2"/>
</dbReference>
<dbReference type="InterPro" id="IPR000436">
    <property type="entry name" value="Sushi_SCR_CCP_dom"/>
</dbReference>